<dbReference type="InterPro" id="IPR027417">
    <property type="entry name" value="P-loop_NTPase"/>
</dbReference>
<comment type="caution">
    <text evidence="2">The sequence shown here is derived from an EMBL/GenBank/DDBJ whole genome shotgun (WGS) entry which is preliminary data.</text>
</comment>
<accession>A0A6N3SR78</accession>
<dbReference type="SMART" id="SM00382">
    <property type="entry name" value="AAA"/>
    <property type="match status" value="1"/>
</dbReference>
<proteinExistence type="predicted"/>
<evidence type="ECO:0000259" key="1">
    <source>
        <dbReference type="SMART" id="SM00382"/>
    </source>
</evidence>
<dbReference type="GO" id="GO:0016887">
    <property type="term" value="F:ATP hydrolysis activity"/>
    <property type="evidence" value="ECO:0007669"/>
    <property type="project" value="InterPro"/>
</dbReference>
<dbReference type="GO" id="GO:0005524">
    <property type="term" value="F:ATP binding"/>
    <property type="evidence" value="ECO:0007669"/>
    <property type="project" value="InterPro"/>
</dbReference>
<gene>
    <name evidence="2" type="ORF">Abci_007_168</name>
    <name evidence="3" type="ORF">ACI01nite_18890</name>
</gene>
<dbReference type="EMBL" id="BJVU01000008">
    <property type="protein sequence ID" value="GEL59287.1"/>
    <property type="molecule type" value="Genomic_DNA"/>
</dbReference>
<name>A0A0D6N237_9PROT</name>
<protein>
    <recommendedName>
        <fullName evidence="1">AAA+ ATPase domain-containing protein</fullName>
    </recommendedName>
</protein>
<dbReference type="PANTHER" id="PTHR43718">
    <property type="entry name" value="LON PROTEASE"/>
    <property type="match status" value="1"/>
</dbReference>
<dbReference type="Pfam" id="PF00004">
    <property type="entry name" value="AAA"/>
    <property type="match status" value="1"/>
</dbReference>
<dbReference type="PANTHER" id="PTHR43718:SF2">
    <property type="entry name" value="LON PROTEASE HOMOLOG, MITOCHONDRIAL"/>
    <property type="match status" value="1"/>
</dbReference>
<dbReference type="STRING" id="1231339.Abci_007_168"/>
<organism evidence="2 4">
    <name type="scientific">Acetobacter cibinongensis</name>
    <dbReference type="NCBI Taxonomy" id="146475"/>
    <lineage>
        <taxon>Bacteria</taxon>
        <taxon>Pseudomonadati</taxon>
        <taxon>Pseudomonadota</taxon>
        <taxon>Alphaproteobacteria</taxon>
        <taxon>Acetobacterales</taxon>
        <taxon>Acetobacteraceae</taxon>
        <taxon>Acetobacter</taxon>
    </lineage>
</organism>
<reference evidence="2 4" key="1">
    <citation type="submission" date="2012-11" db="EMBL/GenBank/DDBJ databases">
        <title>Whole genome sequence of Acetobacter cibinongensis 4H-1.</title>
        <authorList>
            <person name="Azuma Y."/>
            <person name="Higashiura N."/>
            <person name="Hirakawa H."/>
            <person name="Matsushita K."/>
        </authorList>
    </citation>
    <scope>NUCLEOTIDE SEQUENCE [LARGE SCALE GENOMIC DNA]</scope>
    <source>
        <strain evidence="2 4">4H-1</strain>
    </source>
</reference>
<dbReference type="AlphaFoldDB" id="A0A0D6N237"/>
<accession>A0A0D6N237</accession>
<dbReference type="GO" id="GO:0006515">
    <property type="term" value="P:protein quality control for misfolded or incompletely synthesized proteins"/>
    <property type="evidence" value="ECO:0007669"/>
    <property type="project" value="TreeGrafter"/>
</dbReference>
<dbReference type="GO" id="GO:0004252">
    <property type="term" value="F:serine-type endopeptidase activity"/>
    <property type="evidence" value="ECO:0007669"/>
    <property type="project" value="InterPro"/>
</dbReference>
<evidence type="ECO:0000313" key="4">
    <source>
        <dbReference type="Proteomes" id="UP000032671"/>
    </source>
</evidence>
<dbReference type="RefSeq" id="WP_052944759.1">
    <property type="nucleotide sequence ID" value="NZ_BAMV01000007.1"/>
</dbReference>
<feature type="domain" description="AAA+ ATPase" evidence="1">
    <location>
        <begin position="119"/>
        <end position="267"/>
    </location>
</feature>
<dbReference type="GO" id="GO:0003697">
    <property type="term" value="F:single-stranded DNA binding"/>
    <property type="evidence" value="ECO:0007669"/>
    <property type="project" value="TreeGrafter"/>
</dbReference>
<evidence type="ECO:0000313" key="5">
    <source>
        <dbReference type="Proteomes" id="UP000321891"/>
    </source>
</evidence>
<dbReference type="GO" id="GO:0051131">
    <property type="term" value="P:chaperone-mediated protein complex assembly"/>
    <property type="evidence" value="ECO:0007669"/>
    <property type="project" value="TreeGrafter"/>
</dbReference>
<dbReference type="Proteomes" id="UP000321891">
    <property type="component" value="Unassembled WGS sequence"/>
</dbReference>
<evidence type="ECO:0000313" key="2">
    <source>
        <dbReference type="EMBL" id="GAN59765.1"/>
    </source>
</evidence>
<dbReference type="InterPro" id="IPR003959">
    <property type="entry name" value="ATPase_AAA_core"/>
</dbReference>
<reference evidence="3 5" key="2">
    <citation type="submission" date="2019-07" db="EMBL/GenBank/DDBJ databases">
        <title>Whole genome shotgun sequence of Acetobacter cibinongensis NBRC 16605.</title>
        <authorList>
            <person name="Hosoyama A."/>
            <person name="Uohara A."/>
            <person name="Ohji S."/>
            <person name="Ichikawa N."/>
        </authorList>
    </citation>
    <scope>NUCLEOTIDE SEQUENCE [LARGE SCALE GENOMIC DNA]</scope>
    <source>
        <strain evidence="3 5">NBRC 16605</strain>
    </source>
</reference>
<dbReference type="SUPFAM" id="SSF52540">
    <property type="entry name" value="P-loop containing nucleoside triphosphate hydrolases"/>
    <property type="match status" value="1"/>
</dbReference>
<evidence type="ECO:0000313" key="3">
    <source>
        <dbReference type="EMBL" id="GEL59287.1"/>
    </source>
</evidence>
<sequence>MTENNTPDTQTDTLSSEAFLEELLGIVPDKETPVGEQRSGFTCLKVLPEDHSFPENSSSRRMDRFASVRRLENPVKLHTPRNFATLKTRVLDACPHAPQAVEVLACCDEEWSEWGKVVPMRPVLLVGPPGCGKSTVARLYHEMAGYPVKTINVSGMTDALSLMGVHQSFGEAKPSLVTEWMASTELANPCIILDEIDKAPRGGQHGNVQDVMLQFLEGMEAGSFNDVYLNLPVNAGYVRWVLTANDLAQVSEPLRSRCRIVHVEQPKGQDVILLARRIMAEIARERDLLPQWFTLSQEEEELVQRYCTKDLRSMRQYIEVIMKDQMTYWKVA</sequence>
<dbReference type="Proteomes" id="UP000032671">
    <property type="component" value="Unassembled WGS sequence"/>
</dbReference>
<dbReference type="InterPro" id="IPR027065">
    <property type="entry name" value="Lon_Prtase"/>
</dbReference>
<dbReference type="GO" id="GO:0007005">
    <property type="term" value="P:mitochondrion organization"/>
    <property type="evidence" value="ECO:0007669"/>
    <property type="project" value="TreeGrafter"/>
</dbReference>
<dbReference type="EMBL" id="BAMV01000007">
    <property type="protein sequence ID" value="GAN59765.1"/>
    <property type="molecule type" value="Genomic_DNA"/>
</dbReference>
<dbReference type="Gene3D" id="3.40.50.300">
    <property type="entry name" value="P-loop containing nucleotide triphosphate hydrolases"/>
    <property type="match status" value="1"/>
</dbReference>
<dbReference type="InterPro" id="IPR003593">
    <property type="entry name" value="AAA+_ATPase"/>
</dbReference>
<keyword evidence="5" id="KW-1185">Reference proteome</keyword>
<dbReference type="GO" id="GO:0004176">
    <property type="term" value="F:ATP-dependent peptidase activity"/>
    <property type="evidence" value="ECO:0007669"/>
    <property type="project" value="InterPro"/>
</dbReference>